<reference evidence="1" key="1">
    <citation type="submission" date="2021-02" db="EMBL/GenBank/DDBJ databases">
        <authorList>
            <person name="Dougan E. K."/>
            <person name="Rhodes N."/>
            <person name="Thang M."/>
            <person name="Chan C."/>
        </authorList>
    </citation>
    <scope>NUCLEOTIDE SEQUENCE</scope>
</reference>
<name>A0A812GQF5_9DINO</name>
<evidence type="ECO:0000313" key="2">
    <source>
        <dbReference type="Proteomes" id="UP000604046"/>
    </source>
</evidence>
<dbReference type="OrthoDB" id="10434047at2759"/>
<dbReference type="Proteomes" id="UP000604046">
    <property type="component" value="Unassembled WGS sequence"/>
</dbReference>
<evidence type="ECO:0000313" key="1">
    <source>
        <dbReference type="EMBL" id="CAE6928732.1"/>
    </source>
</evidence>
<proteinExistence type="predicted"/>
<comment type="caution">
    <text evidence="1">The sequence shown here is derived from an EMBL/GenBank/DDBJ whole genome shotgun (WGS) entry which is preliminary data.</text>
</comment>
<dbReference type="EMBL" id="CAJNDS010000036">
    <property type="protein sequence ID" value="CAE6928732.1"/>
    <property type="molecule type" value="Genomic_DNA"/>
</dbReference>
<dbReference type="AlphaFoldDB" id="A0A812GQF5"/>
<keyword evidence="2" id="KW-1185">Reference proteome</keyword>
<sequence>MAATIWKAPSKKDHPYVPLAKQNSGPLWVHPKVPTQLQTEFRTNYGREGIQRPPLSYCQTRYLSTGSLSRPATADATALAARSGSAVASSMRHEVSSRQTYLRQSRLSSNASPEQEPGYMERRAYCVCSSARGSESGEDGILDPAALFATSSGRYGQGSLPRWVNDKSCGKPQSPEVAFASNMIGCGIPFDASIRFNKAGDLGR</sequence>
<accession>A0A812GQF5</accession>
<protein>
    <submittedName>
        <fullName evidence="1">Uncharacterized protein</fullName>
    </submittedName>
</protein>
<gene>
    <name evidence="1" type="ORF">SNAT2548_LOCUS756</name>
</gene>
<organism evidence="1 2">
    <name type="scientific">Symbiodinium natans</name>
    <dbReference type="NCBI Taxonomy" id="878477"/>
    <lineage>
        <taxon>Eukaryota</taxon>
        <taxon>Sar</taxon>
        <taxon>Alveolata</taxon>
        <taxon>Dinophyceae</taxon>
        <taxon>Suessiales</taxon>
        <taxon>Symbiodiniaceae</taxon>
        <taxon>Symbiodinium</taxon>
    </lineage>
</organism>